<comment type="subcellular location">
    <subcellularLocation>
        <location evidence="1">Nucleus</location>
    </subcellularLocation>
</comment>
<feature type="region of interest" description="Disordered" evidence="8">
    <location>
        <begin position="303"/>
        <end position="330"/>
    </location>
</feature>
<dbReference type="PANTHER" id="PTHR24406">
    <property type="entry name" value="TRANSCRIPTIONAL REPRESSOR CTCFL-RELATED"/>
    <property type="match status" value="1"/>
</dbReference>
<keyword evidence="2" id="KW-0479">Metal-binding</keyword>
<protein>
    <recommendedName>
        <fullName evidence="9">C2H2-type domain-containing protein</fullName>
    </recommendedName>
</protein>
<keyword evidence="4 7" id="KW-0863">Zinc-finger</keyword>
<dbReference type="SUPFAM" id="SSF57667">
    <property type="entry name" value="beta-beta-alpha zinc fingers"/>
    <property type="match status" value="3"/>
</dbReference>
<gene>
    <name evidence="10" type="ORF">ODALV1_LOCUS4582</name>
</gene>
<evidence type="ECO:0000313" key="10">
    <source>
        <dbReference type="EMBL" id="CAL8080232.1"/>
    </source>
</evidence>
<dbReference type="PROSITE" id="PS50157">
    <property type="entry name" value="ZINC_FINGER_C2H2_2"/>
    <property type="match status" value="1"/>
</dbReference>
<evidence type="ECO:0000259" key="9">
    <source>
        <dbReference type="PROSITE" id="PS50157"/>
    </source>
</evidence>
<sequence length="748" mass="86841">MEKLLWNRCFICSSELEPEVAVAEKDSDGITQSQTKLGSNPKTIVKENQASPATKSCRNQRQNESPPEKAHSSFSSDSPEDERQQDFKLEPEDQYEDESSLYSSDEDQSDPTPAADKAPPKPRGPADKSHEDILLHYLLTYCQQNRIIGKLLFDDIKKLRSASSNYDGVHHGSPTLNRKCVISIQFCKSCDHLAKNLKHLHSQLEVLQINIINQLKIVKQAVINNSRQYGCKNEGMKSDFNKFEQWLNQKGTLPEDWDTGRKFLQVFQQFQTTVFESSTRMCDMQLELLLKFMGNSRVPPPPPVVYKKRKPEKAFETEEQEVTDFDSNSEDEEEVSFVPDLLQTDFDVTEDPLNLKASETKSDHKLMTERRKNRLVHKLNPQRRKNTRTVLAERIKKLKMMLQKKPFTKAIVQQSGEYRVTINQHSPSSPPQSPNENVKVIEFESYKPGYKVEVIKKVKSHKVTTIADAPFLARKFRREWTDRRKEKKLKRKGQMLCEICPYTTVGASRFEQHLREHETLEKKRKCPVCSKRFTTKQYYELHLIYYCGVELWRCDACKIAVNRKRISEHLKKMHEGSKVYNCQHCDLFYVNFSNLATHSLCHPGGFQSLKCQLCPPDSEAVLFTTKRSVLRHLVEEHDQTQLLIKCDYANCYATYFFMGDLWAHKQTHLYISSLRCSTCDRTFSSNSGLQRHIKSRHLKEKIFACSECSEKFTTMGRREKHLLKEHAIANYKCDLCNNEVFRDSGSLR</sequence>
<evidence type="ECO:0000256" key="8">
    <source>
        <dbReference type="SAM" id="MobiDB-lite"/>
    </source>
</evidence>
<name>A0ABP1PWE8_9HEXA</name>
<feature type="compositionally biased region" description="Polar residues" evidence="8">
    <location>
        <begin position="29"/>
        <end position="65"/>
    </location>
</feature>
<feature type="compositionally biased region" description="Acidic residues" evidence="8">
    <location>
        <begin position="92"/>
        <end position="109"/>
    </location>
</feature>
<dbReference type="EMBL" id="CAXLJM020000014">
    <property type="protein sequence ID" value="CAL8080232.1"/>
    <property type="molecule type" value="Genomic_DNA"/>
</dbReference>
<evidence type="ECO:0000256" key="3">
    <source>
        <dbReference type="ARBA" id="ARBA00022737"/>
    </source>
</evidence>
<dbReference type="InterPro" id="IPR050888">
    <property type="entry name" value="ZnF_C2H2-type_TF"/>
</dbReference>
<keyword evidence="6" id="KW-0539">Nucleus</keyword>
<keyword evidence="3" id="KW-0677">Repeat</keyword>
<dbReference type="SMART" id="SM00355">
    <property type="entry name" value="ZnF_C2H2"/>
    <property type="match status" value="8"/>
</dbReference>
<feature type="compositionally biased region" description="Basic and acidic residues" evidence="8">
    <location>
        <begin position="81"/>
        <end position="91"/>
    </location>
</feature>
<accession>A0ABP1PWE8</accession>
<proteinExistence type="predicted"/>
<evidence type="ECO:0000256" key="7">
    <source>
        <dbReference type="PROSITE-ProRule" id="PRU00042"/>
    </source>
</evidence>
<keyword evidence="5" id="KW-0862">Zinc</keyword>
<dbReference type="InterPro" id="IPR036236">
    <property type="entry name" value="Znf_C2H2_sf"/>
</dbReference>
<reference evidence="10 11" key="1">
    <citation type="submission" date="2024-08" db="EMBL/GenBank/DDBJ databases">
        <authorList>
            <person name="Cucini C."/>
            <person name="Frati F."/>
        </authorList>
    </citation>
    <scope>NUCLEOTIDE SEQUENCE [LARGE SCALE GENOMIC DNA]</scope>
</reference>
<dbReference type="Pfam" id="PF00096">
    <property type="entry name" value="zf-C2H2"/>
    <property type="match status" value="1"/>
</dbReference>
<dbReference type="InterPro" id="IPR013087">
    <property type="entry name" value="Znf_C2H2_type"/>
</dbReference>
<dbReference type="PROSITE" id="PS00028">
    <property type="entry name" value="ZINC_FINGER_C2H2_1"/>
    <property type="match status" value="3"/>
</dbReference>
<evidence type="ECO:0000256" key="6">
    <source>
        <dbReference type="ARBA" id="ARBA00023242"/>
    </source>
</evidence>
<evidence type="ECO:0000256" key="1">
    <source>
        <dbReference type="ARBA" id="ARBA00004123"/>
    </source>
</evidence>
<comment type="caution">
    <text evidence="10">The sequence shown here is derived from an EMBL/GenBank/DDBJ whole genome shotgun (WGS) entry which is preliminary data.</text>
</comment>
<dbReference type="Gene3D" id="3.30.160.60">
    <property type="entry name" value="Classic Zinc Finger"/>
    <property type="match status" value="4"/>
</dbReference>
<feature type="compositionally biased region" description="Acidic residues" evidence="8">
    <location>
        <begin position="317"/>
        <end position="330"/>
    </location>
</feature>
<evidence type="ECO:0000313" key="11">
    <source>
        <dbReference type="Proteomes" id="UP001642540"/>
    </source>
</evidence>
<evidence type="ECO:0000256" key="2">
    <source>
        <dbReference type="ARBA" id="ARBA00022723"/>
    </source>
</evidence>
<feature type="domain" description="C2H2-type" evidence="9">
    <location>
        <begin position="674"/>
        <end position="702"/>
    </location>
</feature>
<feature type="region of interest" description="Disordered" evidence="8">
    <location>
        <begin position="23"/>
        <end position="128"/>
    </location>
</feature>
<keyword evidence="11" id="KW-1185">Reference proteome</keyword>
<dbReference type="Proteomes" id="UP001642540">
    <property type="component" value="Unassembled WGS sequence"/>
</dbReference>
<evidence type="ECO:0000256" key="4">
    <source>
        <dbReference type="ARBA" id="ARBA00022771"/>
    </source>
</evidence>
<evidence type="ECO:0000256" key="5">
    <source>
        <dbReference type="ARBA" id="ARBA00022833"/>
    </source>
</evidence>
<organism evidence="10 11">
    <name type="scientific">Orchesella dallaii</name>
    <dbReference type="NCBI Taxonomy" id="48710"/>
    <lineage>
        <taxon>Eukaryota</taxon>
        <taxon>Metazoa</taxon>
        <taxon>Ecdysozoa</taxon>
        <taxon>Arthropoda</taxon>
        <taxon>Hexapoda</taxon>
        <taxon>Collembola</taxon>
        <taxon>Entomobryomorpha</taxon>
        <taxon>Entomobryoidea</taxon>
        <taxon>Orchesellidae</taxon>
        <taxon>Orchesellinae</taxon>
        <taxon>Orchesella</taxon>
    </lineage>
</organism>